<reference evidence="2" key="1">
    <citation type="submission" date="2022-06" db="EMBL/GenBank/DDBJ databases">
        <title>Nostosin G and Spiroidesin B from the Cyanobacterium Dolichospermum sp. NIES-1697.</title>
        <authorList>
            <person name="Phan C.-S."/>
            <person name="Mehjabin J.J."/>
            <person name="Anas A.R.J."/>
            <person name="Hayasaka M."/>
            <person name="Onoki R."/>
            <person name="Wang J."/>
            <person name="Umezawa T."/>
            <person name="Washio K."/>
            <person name="Morikawa M."/>
            <person name="Okino T."/>
        </authorList>
    </citation>
    <scope>NUCLEOTIDE SEQUENCE</scope>
    <source>
        <strain evidence="2">NIES-1697</strain>
    </source>
</reference>
<evidence type="ECO:0000313" key="2">
    <source>
        <dbReference type="EMBL" id="UUO14273.1"/>
    </source>
</evidence>
<dbReference type="Proteomes" id="UP001057561">
    <property type="component" value="Chromosome"/>
</dbReference>
<evidence type="ECO:0000259" key="1">
    <source>
        <dbReference type="Pfam" id="PF00550"/>
    </source>
</evidence>
<dbReference type="SUPFAM" id="SSF47336">
    <property type="entry name" value="ACP-like"/>
    <property type="match status" value="1"/>
</dbReference>
<dbReference type="InterPro" id="IPR009081">
    <property type="entry name" value="PP-bd_ACP"/>
</dbReference>
<dbReference type="RefSeq" id="WP_257120746.1">
    <property type="nucleotide sequence ID" value="NZ_CP099464.1"/>
</dbReference>
<gene>
    <name evidence="2" type="ORF">NG743_19830</name>
</gene>
<evidence type="ECO:0000313" key="3">
    <source>
        <dbReference type="Proteomes" id="UP001057561"/>
    </source>
</evidence>
<keyword evidence="3" id="KW-1185">Reference proteome</keyword>
<dbReference type="EMBL" id="CP099464">
    <property type="protein sequence ID" value="UUO14273.1"/>
    <property type="molecule type" value="Genomic_DNA"/>
</dbReference>
<feature type="domain" description="Carrier" evidence="1">
    <location>
        <begin position="7"/>
        <end position="68"/>
    </location>
</feature>
<name>A0ABY5LQM8_9CYAN</name>
<dbReference type="InterPro" id="IPR036736">
    <property type="entry name" value="ACP-like_sf"/>
</dbReference>
<proteinExistence type="predicted"/>
<organism evidence="2 3">
    <name type="scientific">Dolichospermum heterosporum TAC447</name>
    <dbReference type="NCBI Taxonomy" id="747523"/>
    <lineage>
        <taxon>Bacteria</taxon>
        <taxon>Bacillati</taxon>
        <taxon>Cyanobacteriota</taxon>
        <taxon>Cyanophyceae</taxon>
        <taxon>Nostocales</taxon>
        <taxon>Aphanizomenonaceae</taxon>
        <taxon>Dolichospermum</taxon>
        <taxon>Dolichospermum heterosporum</taxon>
    </lineage>
</organism>
<protein>
    <submittedName>
        <fullName evidence="2">Acyl carrier protein</fullName>
    </submittedName>
</protein>
<dbReference type="Pfam" id="PF00550">
    <property type="entry name" value="PP-binding"/>
    <property type="match status" value="1"/>
</dbReference>
<accession>A0ABY5LQM8</accession>
<dbReference type="Gene3D" id="1.10.1200.10">
    <property type="entry name" value="ACP-like"/>
    <property type="match status" value="1"/>
</dbReference>
<sequence>MEAFYEGLAEVLEIDVSEISPSLDLTKMDWDSLAFISTIALVDDCFNVMLNGQSLADCQTVADIEKLITKKQGV</sequence>